<dbReference type="CDD" id="cd14948">
    <property type="entry name" value="BACON"/>
    <property type="match status" value="2"/>
</dbReference>
<gene>
    <name evidence="2" type="ORF">IAB99_00605</name>
</gene>
<evidence type="ECO:0000313" key="2">
    <source>
        <dbReference type="EMBL" id="MBO8466248.1"/>
    </source>
</evidence>
<evidence type="ECO:0000259" key="1">
    <source>
        <dbReference type="Pfam" id="PF13004"/>
    </source>
</evidence>
<name>A0A9D9NA92_9BACT</name>
<organism evidence="2 3">
    <name type="scientific">Candidatus Cryptobacteroides faecipullorum</name>
    <dbReference type="NCBI Taxonomy" id="2840764"/>
    <lineage>
        <taxon>Bacteria</taxon>
        <taxon>Pseudomonadati</taxon>
        <taxon>Bacteroidota</taxon>
        <taxon>Bacteroidia</taxon>
        <taxon>Bacteroidales</taxon>
        <taxon>Candidatus Cryptobacteroides</taxon>
    </lineage>
</organism>
<reference evidence="2" key="1">
    <citation type="submission" date="2020-10" db="EMBL/GenBank/DDBJ databases">
        <authorList>
            <person name="Gilroy R."/>
        </authorList>
    </citation>
    <scope>NUCLEOTIDE SEQUENCE</scope>
    <source>
        <strain evidence="2">B1-15692</strain>
    </source>
</reference>
<dbReference type="InterPro" id="IPR024361">
    <property type="entry name" value="BACON"/>
</dbReference>
<dbReference type="Proteomes" id="UP000823660">
    <property type="component" value="Unassembled WGS sequence"/>
</dbReference>
<accession>A0A9D9NA92</accession>
<evidence type="ECO:0000313" key="3">
    <source>
        <dbReference type="Proteomes" id="UP000823660"/>
    </source>
</evidence>
<feature type="domain" description="BACON" evidence="1">
    <location>
        <begin position="559"/>
        <end position="613"/>
    </location>
</feature>
<proteinExistence type="predicted"/>
<feature type="non-terminal residue" evidence="2">
    <location>
        <position position="615"/>
    </location>
</feature>
<dbReference type="Gene3D" id="2.60.40.10">
    <property type="entry name" value="Immunoglobulins"/>
    <property type="match status" value="2"/>
</dbReference>
<dbReference type="EMBL" id="JADIMH010000005">
    <property type="protein sequence ID" value="MBO8466248.1"/>
    <property type="molecule type" value="Genomic_DNA"/>
</dbReference>
<dbReference type="Pfam" id="PF13004">
    <property type="entry name" value="BACON"/>
    <property type="match status" value="2"/>
</dbReference>
<feature type="domain" description="BACON" evidence="1">
    <location>
        <begin position="62"/>
        <end position="121"/>
    </location>
</feature>
<dbReference type="InterPro" id="IPR013783">
    <property type="entry name" value="Ig-like_fold"/>
</dbReference>
<sequence>MKYFNNIFGYCAAAMAVCSVFGCKQEELYEPDALMSAQSITFEAEAAEPQTLTIASNGSWMIDVEQDWITVSPMSGTGSADVTVTVTDNVGANGVLNAPREGTIAIYSERGSSVSTTVIQEGDNYFGVGEYTVTQVANDLNDEDKAKISEAHVIALSSDGCIVTDGTTCLYVKDAGNVTAGDIISLNGARSTENGLPVFIGDEVTVLSNEEYKYPTPTDITADLDSYKSKEVAYVSVEGTLVGTELKNIPDSPKTGVTVVTPHESIDLSGFNVHKVVLTGYYVGISGNGNINIVVTSVKDNGEDWTIGTDFPFNDDFSWLTPFIEAANAMLPADKQISDCVGNVITSADGAANIYTTLADGNVLVLEELRNRGYTDLNPDMETIYLQDAYLKFGANNKQSGLVLPLMRMDGAQDIQVSFRWCCHMGGTNKVDDVKLVVEIDGPGTVVTNAGTADAKISDEIVSTQKTGQMFWMDAAVKISGATNATFITIRPNPIGSSDNAVSGYHRYYLDDISVIPASAAVPATISVSGLDNANLITFEGTPENTVSFDVTSDMDFTISASAKWFTIDVTEGLAGETKTVTVACEPSTLSSLRNGSITIKSGTSTYTINVVQSA</sequence>
<dbReference type="PROSITE" id="PS51257">
    <property type="entry name" value="PROKAR_LIPOPROTEIN"/>
    <property type="match status" value="1"/>
</dbReference>
<comment type="caution">
    <text evidence="2">The sequence shown here is derived from an EMBL/GenBank/DDBJ whole genome shotgun (WGS) entry which is preliminary data.</text>
</comment>
<reference evidence="2" key="2">
    <citation type="journal article" date="2021" name="PeerJ">
        <title>Extensive microbial diversity within the chicken gut microbiome revealed by metagenomics and culture.</title>
        <authorList>
            <person name="Gilroy R."/>
            <person name="Ravi A."/>
            <person name="Getino M."/>
            <person name="Pursley I."/>
            <person name="Horton D.L."/>
            <person name="Alikhan N.F."/>
            <person name="Baker D."/>
            <person name="Gharbi K."/>
            <person name="Hall N."/>
            <person name="Watson M."/>
            <person name="Adriaenssens E.M."/>
            <person name="Foster-Nyarko E."/>
            <person name="Jarju S."/>
            <person name="Secka A."/>
            <person name="Antonio M."/>
            <person name="Oren A."/>
            <person name="Chaudhuri R.R."/>
            <person name="La Ragione R."/>
            <person name="Hildebrand F."/>
            <person name="Pallen M.J."/>
        </authorList>
    </citation>
    <scope>NUCLEOTIDE SEQUENCE</scope>
    <source>
        <strain evidence="2">B1-15692</strain>
    </source>
</reference>
<protein>
    <submittedName>
        <fullName evidence="2">BACON domain-containing protein</fullName>
    </submittedName>
</protein>
<dbReference type="AlphaFoldDB" id="A0A9D9NA92"/>